<dbReference type="InterPro" id="IPR045109">
    <property type="entry name" value="LSDs-like"/>
</dbReference>
<evidence type="ECO:0000256" key="4">
    <source>
        <dbReference type="SAM" id="MobiDB-lite"/>
    </source>
</evidence>
<reference evidence="6 7" key="1">
    <citation type="submission" date="2024-05" db="EMBL/GenBank/DDBJ databases">
        <title>A draft genome resource for the thread blight pathogen Marasmius tenuissimus strain MS-2.</title>
        <authorList>
            <person name="Yulfo-Soto G.E."/>
            <person name="Baruah I.K."/>
            <person name="Amoako-Attah I."/>
            <person name="Bukari Y."/>
            <person name="Meinhardt L.W."/>
            <person name="Bailey B.A."/>
            <person name="Cohen S.P."/>
        </authorList>
    </citation>
    <scope>NUCLEOTIDE SEQUENCE [LARGE SCALE GENOMIC DNA]</scope>
    <source>
        <strain evidence="6 7">MS-2</strain>
    </source>
</reference>
<dbReference type="SMART" id="SM00558">
    <property type="entry name" value="JmjC"/>
    <property type="match status" value="1"/>
</dbReference>
<comment type="subcellular location">
    <subcellularLocation>
        <location evidence="1">Nucleus</location>
    </subcellularLocation>
</comment>
<comment type="caution">
    <text evidence="6">The sequence shown here is derived from an EMBL/GenBank/DDBJ whole genome shotgun (WGS) entry which is preliminary data.</text>
</comment>
<evidence type="ECO:0000313" key="7">
    <source>
        <dbReference type="Proteomes" id="UP001437256"/>
    </source>
</evidence>
<feature type="compositionally biased region" description="Basic and acidic residues" evidence="4">
    <location>
        <begin position="813"/>
        <end position="823"/>
    </location>
</feature>
<evidence type="ECO:0000313" key="6">
    <source>
        <dbReference type="EMBL" id="KAL0062643.1"/>
    </source>
</evidence>
<gene>
    <name evidence="6" type="ORF">AAF712_010480</name>
</gene>
<feature type="compositionally biased region" description="Basic and acidic residues" evidence="4">
    <location>
        <begin position="787"/>
        <end position="800"/>
    </location>
</feature>
<dbReference type="InterPro" id="IPR003347">
    <property type="entry name" value="JmjC_dom"/>
</dbReference>
<feature type="region of interest" description="Disordered" evidence="4">
    <location>
        <begin position="1"/>
        <end position="51"/>
    </location>
</feature>
<feature type="domain" description="JmjC" evidence="5">
    <location>
        <begin position="570"/>
        <end position="753"/>
    </location>
</feature>
<protein>
    <recommendedName>
        <fullName evidence="5">JmjC domain-containing protein</fullName>
    </recommendedName>
</protein>
<evidence type="ECO:0000256" key="3">
    <source>
        <dbReference type="ARBA" id="ARBA00023242"/>
    </source>
</evidence>
<feature type="region of interest" description="Disordered" evidence="4">
    <location>
        <begin position="787"/>
        <end position="823"/>
    </location>
</feature>
<feature type="region of interest" description="Disordered" evidence="4">
    <location>
        <begin position="406"/>
        <end position="443"/>
    </location>
</feature>
<evidence type="ECO:0000256" key="2">
    <source>
        <dbReference type="ARBA" id="ARBA00022723"/>
    </source>
</evidence>
<feature type="region of interest" description="Disordered" evidence="4">
    <location>
        <begin position="117"/>
        <end position="208"/>
    </location>
</feature>
<feature type="region of interest" description="Disordered" evidence="4">
    <location>
        <begin position="335"/>
        <end position="362"/>
    </location>
</feature>
<keyword evidence="2" id="KW-0479">Metal-binding</keyword>
<name>A0ABR2ZPI3_9AGAR</name>
<feature type="compositionally biased region" description="Basic and acidic residues" evidence="4">
    <location>
        <begin position="335"/>
        <end position="356"/>
    </location>
</feature>
<sequence>MEGTDRKTAISQLLNPHPQSPGTSIAVPHPGHRAQHHQQQYPPSRYQRSNDSIWAYQHNPYHPYAQNSHIYPEPNTSTPLTTASTSTMSATCQASSRASVRIVARSTTALGEDQYWAASSSSGGTRDPYSSEYSQPQPPPQVYHEQPAGPKRKRNTPQSDNNGDAVSVEGENVVKKSKKASSTAGGSRPPNSSSSASKRGYNAKKRSEAAQVVAAATMSTPTVSYSPNGSGKNSLEIGTPVARLNTEVQSARCMSSKYKKEEFPRCVSCTRRWAGDTCRFQGVRLFMKDSKGETVGVAFVNHQREEAPVMQFPEEWNEKLGWDIIRRTKVKNLTKRPDGMTEKERIEQKKEKDRQMHSSPFFLTCTKRNEHKADDFTPVSRFCKKELESAIAEMEATISHLDDHDRDKAASVPSHSYPLSPPLPSPPPPTTSLYFPQNPMSSKADQIPAHRIDRFTKESLSFAVFQDHWRKGIPLMVEGLSSSFQIQWTPEYFIEKYGNQTCIVIECQKEDNKRVTVGQFFKTFQPGDDGTLGPGNWKLKDWPPSTDFKTAFPELYEDFSQVVPIPQYVRRDGVMNISSHFPQNTVAPDLGPKMYNAMTANEEPGSKGSTRLHMDMADALNIMTYASPFSPPTSGETPTSPSPMEPGCAAWDLFRAEDANKLRDFLRRKFPGQLPHDPIHSQQVYLDRELRRQLYDEEGVMSYRLYQRPGEAVFIPAGVAHQVCNLSNCIKVAIDFVSPENVERCEQLTREFREQNNIKAWKEDVLQLKSMLWFAWMSCRRQEEKLRRMHGESGSGEEHGTQGVDRLPPRWRAPSEDIRNGER</sequence>
<feature type="compositionally biased region" description="Pro residues" evidence="4">
    <location>
        <begin position="419"/>
        <end position="430"/>
    </location>
</feature>
<accession>A0ABR2ZPI3</accession>
<dbReference type="PANTHER" id="PTHR12549:SF38">
    <property type="entry name" value="JMJC DOMAIN-CONTAINING HISTONE DEMETHYLASE 2, ISOFORM A"/>
    <property type="match status" value="1"/>
</dbReference>
<dbReference type="SUPFAM" id="SSF51197">
    <property type="entry name" value="Clavaminate synthase-like"/>
    <property type="match status" value="1"/>
</dbReference>
<feature type="region of interest" description="Disordered" evidence="4">
    <location>
        <begin position="65"/>
        <end position="84"/>
    </location>
</feature>
<dbReference type="Proteomes" id="UP001437256">
    <property type="component" value="Unassembled WGS sequence"/>
</dbReference>
<feature type="compositionally biased region" description="Low complexity" evidence="4">
    <location>
        <begin position="180"/>
        <end position="197"/>
    </location>
</feature>
<dbReference type="PROSITE" id="PS51184">
    <property type="entry name" value="JMJC"/>
    <property type="match status" value="1"/>
</dbReference>
<dbReference type="Pfam" id="PF02373">
    <property type="entry name" value="JmjC"/>
    <property type="match status" value="1"/>
</dbReference>
<keyword evidence="7" id="KW-1185">Reference proteome</keyword>
<feature type="compositionally biased region" description="Polar residues" evidence="4">
    <location>
        <begin position="37"/>
        <end position="51"/>
    </location>
</feature>
<dbReference type="PANTHER" id="PTHR12549">
    <property type="entry name" value="JMJC DOMAIN-CONTAINING HISTONE DEMETHYLATION PROTEIN"/>
    <property type="match status" value="1"/>
</dbReference>
<dbReference type="Gene3D" id="2.60.120.650">
    <property type="entry name" value="Cupin"/>
    <property type="match status" value="1"/>
</dbReference>
<proteinExistence type="predicted"/>
<dbReference type="EMBL" id="JBBXMP010000100">
    <property type="protein sequence ID" value="KAL0062643.1"/>
    <property type="molecule type" value="Genomic_DNA"/>
</dbReference>
<evidence type="ECO:0000256" key="1">
    <source>
        <dbReference type="ARBA" id="ARBA00004123"/>
    </source>
</evidence>
<organism evidence="6 7">
    <name type="scientific">Marasmius tenuissimus</name>
    <dbReference type="NCBI Taxonomy" id="585030"/>
    <lineage>
        <taxon>Eukaryota</taxon>
        <taxon>Fungi</taxon>
        <taxon>Dikarya</taxon>
        <taxon>Basidiomycota</taxon>
        <taxon>Agaricomycotina</taxon>
        <taxon>Agaricomycetes</taxon>
        <taxon>Agaricomycetidae</taxon>
        <taxon>Agaricales</taxon>
        <taxon>Marasmiineae</taxon>
        <taxon>Marasmiaceae</taxon>
        <taxon>Marasmius</taxon>
    </lineage>
</organism>
<keyword evidence="3" id="KW-0539">Nucleus</keyword>
<evidence type="ECO:0000259" key="5">
    <source>
        <dbReference type="PROSITE" id="PS51184"/>
    </source>
</evidence>